<comment type="caution">
    <text evidence="9">The sequence shown here is derived from an EMBL/GenBank/DDBJ whole genome shotgun (WGS) entry which is preliminary data.</text>
</comment>
<dbReference type="InterPro" id="IPR036890">
    <property type="entry name" value="HATPase_C_sf"/>
</dbReference>
<feature type="transmembrane region" description="Helical" evidence="7">
    <location>
        <begin position="12"/>
        <end position="34"/>
    </location>
</feature>
<dbReference type="SMART" id="SM00388">
    <property type="entry name" value="HisKA"/>
    <property type="match status" value="1"/>
</dbReference>
<dbReference type="PANTHER" id="PTHR43711">
    <property type="entry name" value="TWO-COMPONENT HISTIDINE KINASE"/>
    <property type="match status" value="1"/>
</dbReference>
<protein>
    <recommendedName>
        <fullName evidence="2">histidine kinase</fullName>
        <ecNumber evidence="2">2.7.13.3</ecNumber>
    </recommendedName>
</protein>
<dbReference type="Pfam" id="PF02518">
    <property type="entry name" value="HATPase_c"/>
    <property type="match status" value="1"/>
</dbReference>
<keyword evidence="5 9" id="KW-0418">Kinase</keyword>
<dbReference type="SMART" id="SM00387">
    <property type="entry name" value="HATPase_c"/>
    <property type="match status" value="1"/>
</dbReference>
<keyword evidence="6" id="KW-0902">Two-component regulatory system</keyword>
<dbReference type="InterPro" id="IPR004358">
    <property type="entry name" value="Sig_transdc_His_kin-like_C"/>
</dbReference>
<dbReference type="Proteomes" id="UP000006241">
    <property type="component" value="Unassembled WGS sequence"/>
</dbReference>
<keyword evidence="7" id="KW-1133">Transmembrane helix</keyword>
<keyword evidence="4" id="KW-0808">Transferase</keyword>
<evidence type="ECO:0000313" key="10">
    <source>
        <dbReference type="Proteomes" id="UP000006241"/>
    </source>
</evidence>
<keyword evidence="7" id="KW-0472">Membrane</keyword>
<evidence type="ECO:0000313" key="9">
    <source>
        <dbReference type="EMBL" id="EEI91164.1"/>
    </source>
</evidence>
<dbReference type="GO" id="GO:0000155">
    <property type="term" value="F:phosphorelay sensor kinase activity"/>
    <property type="evidence" value="ECO:0007669"/>
    <property type="project" value="InterPro"/>
</dbReference>
<dbReference type="CDD" id="cd00075">
    <property type="entry name" value="HATPase"/>
    <property type="match status" value="1"/>
</dbReference>
<dbReference type="Gene3D" id="1.10.287.130">
    <property type="match status" value="1"/>
</dbReference>
<dbReference type="CDD" id="cd00082">
    <property type="entry name" value="HisKA"/>
    <property type="match status" value="1"/>
</dbReference>
<dbReference type="InterPro" id="IPR005467">
    <property type="entry name" value="His_kinase_dom"/>
</dbReference>
<dbReference type="SUPFAM" id="SSF55874">
    <property type="entry name" value="ATPase domain of HSP90 chaperone/DNA topoisomerase II/histidine kinase"/>
    <property type="match status" value="1"/>
</dbReference>
<accession>C2G0T4</accession>
<dbReference type="Pfam" id="PF00512">
    <property type="entry name" value="HisKA"/>
    <property type="match status" value="1"/>
</dbReference>
<dbReference type="PRINTS" id="PR00344">
    <property type="entry name" value="BCTRLSENSOR"/>
</dbReference>
<gene>
    <name evidence="9" type="ORF">HMPREF0765_3190</name>
</gene>
<proteinExistence type="predicted"/>
<evidence type="ECO:0000256" key="6">
    <source>
        <dbReference type="ARBA" id="ARBA00023012"/>
    </source>
</evidence>
<evidence type="ECO:0000256" key="1">
    <source>
        <dbReference type="ARBA" id="ARBA00000085"/>
    </source>
</evidence>
<dbReference type="RefSeq" id="WP_003008974.1">
    <property type="nucleotide sequence ID" value="NZ_GG668632.1"/>
</dbReference>
<keyword evidence="7" id="KW-0812">Transmembrane</keyword>
<organism evidence="9 10">
    <name type="scientific">Sphingobacterium spiritivorum ATCC 33300</name>
    <dbReference type="NCBI Taxonomy" id="525372"/>
    <lineage>
        <taxon>Bacteria</taxon>
        <taxon>Pseudomonadati</taxon>
        <taxon>Bacteroidota</taxon>
        <taxon>Sphingobacteriia</taxon>
        <taxon>Sphingobacteriales</taxon>
        <taxon>Sphingobacteriaceae</taxon>
        <taxon>Sphingobacterium</taxon>
    </lineage>
</organism>
<dbReference type="InterPro" id="IPR036097">
    <property type="entry name" value="HisK_dim/P_sf"/>
</dbReference>
<dbReference type="EMBL" id="ACHB01000071">
    <property type="protein sequence ID" value="EEI91164.1"/>
    <property type="molecule type" value="Genomic_DNA"/>
</dbReference>
<evidence type="ECO:0000256" key="2">
    <source>
        <dbReference type="ARBA" id="ARBA00012438"/>
    </source>
</evidence>
<dbReference type="PANTHER" id="PTHR43711:SF28">
    <property type="entry name" value="SENSOR HISTIDINE KINASE YXDK"/>
    <property type="match status" value="1"/>
</dbReference>
<sequence length="472" mass="53910">MYLNTERIYKLIAIASFLVLMILQYQLISSTYTIKSNDLFKKEKNKLKIAYERAIINDKLFPGGQAIIDSVLLPKMSTLDSLYHSDPELFKKRSAEIYHQIVRQLQEGSTMDSLFAELLKKDNLDSHFKYTLVLGGISVTFDGHSFIDLLDSGPMSSPDTMTIIQGDPRLIKPHQMVSSLFISSHLKYSNRVEFSLYADKDGKTLAVLKNILPLLLLSGCCLLAVVGIYFLTFNNWVRQKKMNEMTTDFLNNITHEFNTPLATIQVASKNVRRDIPADSTGGMTTINLDIIDRQAGRLDKLINQAINVSKFSPHHVEKDIYNLHELLDESVTDLRINCGKEVEIDYSPKDEEKRYHIVTNRFMFTTLLNNLVENGVKYNNRKDKLIQVWVTVQEQLIELHVKDNGNGIDKETLTHMFKKFFRGKPEYAKNGVGLGLYYVQQTVVQHDWDIKVDTVIGEGSVFTLVIPMVDVN</sequence>
<dbReference type="InterPro" id="IPR003594">
    <property type="entry name" value="HATPase_dom"/>
</dbReference>
<keyword evidence="3" id="KW-0597">Phosphoprotein</keyword>
<comment type="catalytic activity">
    <reaction evidence="1">
        <text>ATP + protein L-histidine = ADP + protein N-phospho-L-histidine.</text>
        <dbReference type="EC" id="2.7.13.3"/>
    </reaction>
</comment>
<feature type="domain" description="Histidine kinase" evidence="8">
    <location>
        <begin position="252"/>
        <end position="470"/>
    </location>
</feature>
<dbReference type="AlphaFoldDB" id="C2G0T4"/>
<dbReference type="Gene3D" id="3.30.565.10">
    <property type="entry name" value="Histidine kinase-like ATPase, C-terminal domain"/>
    <property type="match status" value="1"/>
</dbReference>
<evidence type="ECO:0000256" key="7">
    <source>
        <dbReference type="SAM" id="Phobius"/>
    </source>
</evidence>
<evidence type="ECO:0000256" key="4">
    <source>
        <dbReference type="ARBA" id="ARBA00022679"/>
    </source>
</evidence>
<dbReference type="HOGENOM" id="CLU_026375_2_0_10"/>
<name>C2G0T4_SPHSI</name>
<dbReference type="InterPro" id="IPR050736">
    <property type="entry name" value="Sensor_HK_Regulatory"/>
</dbReference>
<evidence type="ECO:0000256" key="5">
    <source>
        <dbReference type="ARBA" id="ARBA00022777"/>
    </source>
</evidence>
<feature type="transmembrane region" description="Helical" evidence="7">
    <location>
        <begin position="211"/>
        <end position="232"/>
    </location>
</feature>
<dbReference type="SUPFAM" id="SSF47384">
    <property type="entry name" value="Homodimeric domain of signal transducing histidine kinase"/>
    <property type="match status" value="1"/>
</dbReference>
<evidence type="ECO:0000256" key="3">
    <source>
        <dbReference type="ARBA" id="ARBA00022553"/>
    </source>
</evidence>
<dbReference type="EC" id="2.7.13.3" evidence="2"/>
<dbReference type="InterPro" id="IPR003661">
    <property type="entry name" value="HisK_dim/P_dom"/>
</dbReference>
<evidence type="ECO:0000259" key="8">
    <source>
        <dbReference type="PROSITE" id="PS50109"/>
    </source>
</evidence>
<dbReference type="PROSITE" id="PS50109">
    <property type="entry name" value="HIS_KIN"/>
    <property type="match status" value="1"/>
</dbReference>
<reference evidence="9 10" key="1">
    <citation type="submission" date="2009-01" db="EMBL/GenBank/DDBJ databases">
        <authorList>
            <person name="Qin X."/>
            <person name="Bachman B."/>
            <person name="Battles P."/>
            <person name="Bell A."/>
            <person name="Bess C."/>
            <person name="Bickham C."/>
            <person name="Chaboub L."/>
            <person name="Chen D."/>
            <person name="Coyle M."/>
            <person name="Deiros D.R."/>
            <person name="Dinh H."/>
            <person name="Forbes L."/>
            <person name="Fowler G."/>
            <person name="Francisco L."/>
            <person name="Fu Q."/>
            <person name="Gubbala S."/>
            <person name="Hale W."/>
            <person name="Han Y."/>
            <person name="Hemphill L."/>
            <person name="Highlander S.K."/>
            <person name="Hirani K."/>
            <person name="Hogues M."/>
            <person name="Jackson L."/>
            <person name="Jakkamsetti A."/>
            <person name="Javaid M."/>
            <person name="Jiang H."/>
            <person name="Korchina V."/>
            <person name="Kovar C."/>
            <person name="Lara F."/>
            <person name="Lee S."/>
            <person name="Mata R."/>
            <person name="Mathew T."/>
            <person name="Moen C."/>
            <person name="Morales K."/>
            <person name="Munidasa M."/>
            <person name="Nazareth L."/>
            <person name="Ngo R."/>
            <person name="Nguyen L."/>
            <person name="Okwuonu G."/>
            <person name="Ongeri F."/>
            <person name="Patil S."/>
            <person name="Petrosino J."/>
            <person name="Pham C."/>
            <person name="Pham P."/>
            <person name="Pu L.-L."/>
            <person name="Puazo M."/>
            <person name="Raj R."/>
            <person name="Reid J."/>
            <person name="Rouhana J."/>
            <person name="Saada N."/>
            <person name="Shang Y."/>
            <person name="Simmons D."/>
            <person name="Thornton R."/>
            <person name="Warren J."/>
            <person name="Weissenberger G."/>
            <person name="Zhang J."/>
            <person name="Zhang L."/>
            <person name="Zhou C."/>
            <person name="Zhu D."/>
            <person name="Muzny D."/>
            <person name="Worley K."/>
            <person name="Gibbs R."/>
        </authorList>
    </citation>
    <scope>NUCLEOTIDE SEQUENCE [LARGE SCALE GENOMIC DNA]</scope>
    <source>
        <strain evidence="9 10">ATCC 33300</strain>
    </source>
</reference>